<gene>
    <name evidence="2" type="ORF">HATV-3_gp76</name>
</gene>
<evidence type="ECO:0000313" key="3">
    <source>
        <dbReference type="Proteomes" id="UP000827845"/>
    </source>
</evidence>
<protein>
    <recommendedName>
        <fullName evidence="1">DUF7389 domain-containing protein</fullName>
    </recommendedName>
</protein>
<dbReference type="EMBL" id="MZ334527">
    <property type="protein sequence ID" value="UBF23426.1"/>
    <property type="molecule type" value="Genomic_DNA"/>
</dbReference>
<reference evidence="2" key="1">
    <citation type="submission" date="2021-05" db="EMBL/GenBank/DDBJ databases">
        <title>Diversity, taxonomy and evolution of archaeal viruses of the class Caudoviricetes.</title>
        <authorList>
            <person name="Liu Y."/>
            <person name="Demina T.A."/>
            <person name="Roux S."/>
            <person name="Aiewsakun P."/>
            <person name="Kazlauskas D."/>
            <person name="Simmonds P."/>
            <person name="Prangishvili D."/>
            <person name="Oksanen H.M."/>
            <person name="Krupovic M."/>
        </authorList>
    </citation>
    <scope>NUCLEOTIDE SEQUENCE</scope>
    <source>
        <strain evidence="2">HATV-3/30</strain>
    </source>
</reference>
<evidence type="ECO:0000313" key="2">
    <source>
        <dbReference type="EMBL" id="UBF23426.1"/>
    </source>
</evidence>
<name>A0AAE9BZL7_9CAUD</name>
<dbReference type="Pfam" id="PF24115">
    <property type="entry name" value="DUF7389"/>
    <property type="match status" value="1"/>
</dbReference>
<keyword evidence="3" id="KW-1185">Reference proteome</keyword>
<sequence length="74" mass="8055">MTDKNHNVNESADKIVLNTKIKRGTGTRDQDEIKIKVKADDPEEAAEKLHATVLAVGDKNTVNALRGTQPSEGE</sequence>
<organism evidence="2 3">
    <name type="scientific">Haloarcula tailed virus 3</name>
    <dbReference type="NCBI Taxonomy" id="2877990"/>
    <lineage>
        <taxon>Viruses</taxon>
        <taxon>Duplodnaviria</taxon>
        <taxon>Heunggongvirae</taxon>
        <taxon>Uroviricota</taxon>
        <taxon>Caudoviricetes</taxon>
        <taxon>Kirjokansivirales</taxon>
        <taxon>Pyrstoviridae</taxon>
        <taxon>Hatrivirus</taxon>
        <taxon>Hatrivirus caudatum</taxon>
        <taxon>Hatrivirus HATV3</taxon>
    </lineage>
</organism>
<feature type="domain" description="DUF7389" evidence="1">
    <location>
        <begin position="16"/>
        <end position="72"/>
    </location>
</feature>
<accession>A0AAE9BZL7</accession>
<proteinExistence type="predicted"/>
<dbReference type="InterPro" id="IPR055813">
    <property type="entry name" value="DUF7389"/>
</dbReference>
<dbReference type="Proteomes" id="UP000827845">
    <property type="component" value="Segment"/>
</dbReference>
<evidence type="ECO:0000259" key="1">
    <source>
        <dbReference type="Pfam" id="PF24115"/>
    </source>
</evidence>